<sequence>MVLIRFFQLSAPYMVAVRIFVFAAGPINPDPLSAHHRGREAYLTGRLFLEPKPLRKLSDAQTLDKDRKDNNDVGDQHELFTVHGRAQGKCQSDRNTTS</sequence>
<accession>A0A1G7VPF9</accession>
<keyword evidence="3" id="KW-1185">Reference proteome</keyword>
<name>A0A1G7VPF9_9SPHI</name>
<dbReference type="Proteomes" id="UP000199643">
    <property type="component" value="Unassembled WGS sequence"/>
</dbReference>
<feature type="compositionally biased region" description="Basic and acidic residues" evidence="1">
    <location>
        <begin position="58"/>
        <end position="80"/>
    </location>
</feature>
<dbReference type="EMBL" id="FNCH01000008">
    <property type="protein sequence ID" value="SDG61696.1"/>
    <property type="molecule type" value="Genomic_DNA"/>
</dbReference>
<evidence type="ECO:0000256" key="1">
    <source>
        <dbReference type="SAM" id="MobiDB-lite"/>
    </source>
</evidence>
<gene>
    <name evidence="2" type="ORF">SAMN05421827_108183</name>
</gene>
<evidence type="ECO:0000313" key="3">
    <source>
        <dbReference type="Proteomes" id="UP000199643"/>
    </source>
</evidence>
<dbReference type="AlphaFoldDB" id="A0A1G7VPF9"/>
<feature type="region of interest" description="Disordered" evidence="1">
    <location>
        <begin position="58"/>
        <end position="98"/>
    </location>
</feature>
<proteinExistence type="predicted"/>
<reference evidence="3" key="1">
    <citation type="submission" date="2016-10" db="EMBL/GenBank/DDBJ databases">
        <authorList>
            <person name="Varghese N."/>
            <person name="Submissions S."/>
        </authorList>
    </citation>
    <scope>NUCLEOTIDE SEQUENCE [LARGE SCALE GENOMIC DNA]</scope>
    <source>
        <strain evidence="3">DSM 17933</strain>
    </source>
</reference>
<organism evidence="2 3">
    <name type="scientific">Pedobacter terrae</name>
    <dbReference type="NCBI Taxonomy" id="405671"/>
    <lineage>
        <taxon>Bacteria</taxon>
        <taxon>Pseudomonadati</taxon>
        <taxon>Bacteroidota</taxon>
        <taxon>Sphingobacteriia</taxon>
        <taxon>Sphingobacteriales</taxon>
        <taxon>Sphingobacteriaceae</taxon>
        <taxon>Pedobacter</taxon>
    </lineage>
</organism>
<evidence type="ECO:0000313" key="2">
    <source>
        <dbReference type="EMBL" id="SDG61696.1"/>
    </source>
</evidence>
<protein>
    <submittedName>
        <fullName evidence="2">Uncharacterized protein</fullName>
    </submittedName>
</protein>
<feature type="compositionally biased region" description="Polar residues" evidence="1">
    <location>
        <begin position="89"/>
        <end position="98"/>
    </location>
</feature>
<dbReference type="STRING" id="405671.SAMN05421827_108183"/>